<evidence type="ECO:0000313" key="1">
    <source>
        <dbReference type="EMBL" id="TMR16758.1"/>
    </source>
</evidence>
<accession>A0A5S4FZ00</accession>
<dbReference type="Proteomes" id="UP000309128">
    <property type="component" value="Unassembled WGS sequence"/>
</dbReference>
<dbReference type="RefSeq" id="WP_138668448.1">
    <property type="nucleotide sequence ID" value="NZ_VCKY01000084.1"/>
</dbReference>
<dbReference type="AlphaFoldDB" id="A0A5S4FZ00"/>
<comment type="caution">
    <text evidence="1">The sequence shown here is derived from an EMBL/GenBank/DDBJ whole genome shotgun (WGS) entry which is preliminary data.</text>
</comment>
<dbReference type="OrthoDB" id="3543355at2"/>
<keyword evidence="2" id="KW-1185">Reference proteome</keyword>
<gene>
    <name evidence="1" type="ORF">ETD86_24210</name>
</gene>
<proteinExistence type="predicted"/>
<evidence type="ECO:0000313" key="2">
    <source>
        <dbReference type="Proteomes" id="UP000309128"/>
    </source>
</evidence>
<sequence length="98" mass="9859">MTNQTNIDRSISFPQADVQAGIAQLRHLIAAGSVPPVIGAEVVAEVEESLTEADGQPTGRLKASLQKLHDLLTTGGASADAVTKVAGAITAVSAIIGG</sequence>
<protein>
    <submittedName>
        <fullName evidence="1">Uncharacterized protein</fullName>
    </submittedName>
</protein>
<organism evidence="1 2">
    <name type="scientific">Nonomuraea turkmeniaca</name>
    <dbReference type="NCBI Taxonomy" id="103838"/>
    <lineage>
        <taxon>Bacteria</taxon>
        <taxon>Bacillati</taxon>
        <taxon>Actinomycetota</taxon>
        <taxon>Actinomycetes</taxon>
        <taxon>Streptosporangiales</taxon>
        <taxon>Streptosporangiaceae</taxon>
        <taxon>Nonomuraea</taxon>
    </lineage>
</organism>
<reference evidence="1 2" key="1">
    <citation type="submission" date="2019-05" db="EMBL/GenBank/DDBJ databases">
        <title>Draft genome sequence of Nonomuraea turkmeniaca DSM 43926.</title>
        <authorList>
            <person name="Saricaoglu S."/>
            <person name="Isik K."/>
        </authorList>
    </citation>
    <scope>NUCLEOTIDE SEQUENCE [LARGE SCALE GENOMIC DNA]</scope>
    <source>
        <strain evidence="1 2">DSM 43926</strain>
    </source>
</reference>
<name>A0A5S4FZ00_9ACTN</name>
<dbReference type="EMBL" id="VCKY01000084">
    <property type="protein sequence ID" value="TMR16758.1"/>
    <property type="molecule type" value="Genomic_DNA"/>
</dbReference>